<evidence type="ECO:0000256" key="5">
    <source>
        <dbReference type="ARBA" id="ARBA00022989"/>
    </source>
</evidence>
<keyword evidence="8" id="KW-0282">Flagellum</keyword>
<keyword evidence="9" id="KW-1185">Reference proteome</keyword>
<dbReference type="PANTHER" id="PTHR34040">
    <property type="entry name" value="FLAGELLAR BIOSYNTHETIC PROTEIN FLIQ"/>
    <property type="match status" value="1"/>
</dbReference>
<dbReference type="GO" id="GO:0005886">
    <property type="term" value="C:plasma membrane"/>
    <property type="evidence" value="ECO:0007669"/>
    <property type="project" value="UniProtKB-SubCell"/>
</dbReference>
<evidence type="ECO:0000256" key="2">
    <source>
        <dbReference type="ARBA" id="ARBA00006156"/>
    </source>
</evidence>
<comment type="subcellular location">
    <subcellularLocation>
        <location evidence="1">Cell membrane</location>
        <topology evidence="1">Multi-pass membrane protein</topology>
    </subcellularLocation>
</comment>
<keyword evidence="4 7" id="KW-0812">Transmembrane</keyword>
<sequence>MTQDFVLQALKEALLTAAMVAAPLLLAVLIVGLLISILQVATQIQEMTLTFVPKLIVSVIMLLVFGGWMLSMLKQFALSVITRAATL</sequence>
<dbReference type="RefSeq" id="WP_042128495.1">
    <property type="nucleotide sequence ID" value="NZ_FZOL01000003.1"/>
</dbReference>
<dbReference type="Proteomes" id="UP000198407">
    <property type="component" value="Unassembled WGS sequence"/>
</dbReference>
<feature type="transmembrane region" description="Helical" evidence="7">
    <location>
        <begin position="55"/>
        <end position="73"/>
    </location>
</feature>
<reference evidence="9" key="1">
    <citation type="submission" date="2017-06" db="EMBL/GenBank/DDBJ databases">
        <authorList>
            <person name="Varghese N."/>
            <person name="Submissions S."/>
        </authorList>
    </citation>
    <scope>NUCLEOTIDE SEQUENCE [LARGE SCALE GENOMIC DNA]</scope>
    <source>
        <strain evidence="9">DSM 22348</strain>
    </source>
</reference>
<dbReference type="STRING" id="1215104.GCA_000730585_01091"/>
<keyword evidence="5 7" id="KW-1133">Transmembrane helix</keyword>
<feature type="transmembrane region" description="Helical" evidence="7">
    <location>
        <begin position="12"/>
        <end position="35"/>
    </location>
</feature>
<dbReference type="PRINTS" id="PR00952">
    <property type="entry name" value="TYPE3IMQPROT"/>
</dbReference>
<accession>A0A239BN21</accession>
<dbReference type="AlphaFoldDB" id="A0A239BN21"/>
<dbReference type="PANTHER" id="PTHR34040:SF2">
    <property type="entry name" value="FLAGELLAR BIOSYNTHETIC PROTEIN FLIQ"/>
    <property type="match status" value="1"/>
</dbReference>
<dbReference type="GO" id="GO:0009306">
    <property type="term" value="P:protein secretion"/>
    <property type="evidence" value="ECO:0007669"/>
    <property type="project" value="InterPro"/>
</dbReference>
<keyword evidence="6 7" id="KW-0472">Membrane</keyword>
<evidence type="ECO:0000313" key="9">
    <source>
        <dbReference type="Proteomes" id="UP000198407"/>
    </source>
</evidence>
<evidence type="ECO:0000256" key="1">
    <source>
        <dbReference type="ARBA" id="ARBA00004651"/>
    </source>
</evidence>
<name>A0A239BN21_9PSED</name>
<protein>
    <submittedName>
        <fullName evidence="8">Flagellar biosynthetic protein FliQ</fullName>
    </submittedName>
</protein>
<dbReference type="PIRSF" id="PIRSF004669">
    <property type="entry name" value="FliQ"/>
    <property type="match status" value="1"/>
</dbReference>
<dbReference type="Pfam" id="PF01313">
    <property type="entry name" value="Bac_export_3"/>
    <property type="match status" value="1"/>
</dbReference>
<comment type="similarity">
    <text evidence="2">Belongs to the FliQ/MopD/SpaQ family.</text>
</comment>
<keyword evidence="3" id="KW-1003">Cell membrane</keyword>
<dbReference type="OrthoDB" id="9806440at2"/>
<evidence type="ECO:0000313" key="8">
    <source>
        <dbReference type="EMBL" id="SNS08434.1"/>
    </source>
</evidence>
<evidence type="ECO:0000256" key="7">
    <source>
        <dbReference type="SAM" id="Phobius"/>
    </source>
</evidence>
<dbReference type="InterPro" id="IPR002191">
    <property type="entry name" value="Bac_export_3"/>
</dbReference>
<gene>
    <name evidence="8" type="ORF">SAMN05444352_10327</name>
</gene>
<keyword evidence="8" id="KW-0969">Cilium</keyword>
<dbReference type="EMBL" id="FZOL01000003">
    <property type="protein sequence ID" value="SNS08434.1"/>
    <property type="molecule type" value="Genomic_DNA"/>
</dbReference>
<evidence type="ECO:0000256" key="6">
    <source>
        <dbReference type="ARBA" id="ARBA00023136"/>
    </source>
</evidence>
<evidence type="ECO:0000256" key="4">
    <source>
        <dbReference type="ARBA" id="ARBA00022692"/>
    </source>
</evidence>
<evidence type="ECO:0000256" key="3">
    <source>
        <dbReference type="ARBA" id="ARBA00022475"/>
    </source>
</evidence>
<proteinExistence type="inferred from homology"/>
<keyword evidence="8" id="KW-0966">Cell projection</keyword>
<organism evidence="8 9">
    <name type="scientific">Pseudomonas japonica</name>
    <dbReference type="NCBI Taxonomy" id="256466"/>
    <lineage>
        <taxon>Bacteria</taxon>
        <taxon>Pseudomonadati</taxon>
        <taxon>Pseudomonadota</taxon>
        <taxon>Gammaproteobacteria</taxon>
        <taxon>Pseudomonadales</taxon>
        <taxon>Pseudomonadaceae</taxon>
        <taxon>Pseudomonas</taxon>
    </lineage>
</organism>